<dbReference type="AlphaFoldDB" id="A0A0R1M8Y0"/>
<dbReference type="SUPFAM" id="SSF53850">
    <property type="entry name" value="Periplasmic binding protein-like II"/>
    <property type="match status" value="1"/>
</dbReference>
<keyword evidence="1" id="KW-0732">Signal</keyword>
<dbReference type="EMBL" id="AZEH01000039">
    <property type="protein sequence ID" value="KRL04607.1"/>
    <property type="molecule type" value="Genomic_DNA"/>
</dbReference>
<sequence>MKFWKRATAAAAGILLFVGLAGCSNSSASSKKASSSSVKQTNVTLWAGGSQNVKDGMSKIVSAFNASPEGKKYHLNLEFILSGTSAASLQDRLVAAKKAGQKKTNYDLILASDSDYAAYTQLGGKGIFEKYDKSQISNLKNDKATISAGKGYLVPYRGTTVVLAYDSAKVKNPPKTSKELYTWIKANPGKFAYNTPESGGAGAAFLQTAVYNYLPKSALTSSDSKWANQWDKGLSLLKSLNSYMYKSGGKVVYPNKNQGTMDLLANGQVEMIPAWQDMTTMALTAGTLPKTVKMTQISPAFTGNLDSLVIPSIGSNKKGAEAVMNFILGKKAQNILVDTMAAIPVIDQKEITSDNLKYIKGLNAKDFRFSSTGDLATQLIQKWDSEIENGVK</sequence>
<name>A0A0R1M8Y0_9LACO</name>
<evidence type="ECO:0000256" key="1">
    <source>
        <dbReference type="SAM" id="SignalP"/>
    </source>
</evidence>
<dbReference type="PATRIC" id="fig|1423777.3.peg.1794"/>
<dbReference type="PROSITE" id="PS51257">
    <property type="entry name" value="PROKAR_LIPOPROTEIN"/>
    <property type="match status" value="1"/>
</dbReference>
<feature type="signal peptide" evidence="1">
    <location>
        <begin position="1"/>
        <end position="28"/>
    </location>
</feature>
<dbReference type="PANTHER" id="PTHR42779:SF1">
    <property type="entry name" value="PROTEIN YNJB"/>
    <property type="match status" value="1"/>
</dbReference>
<accession>A0A0R1M8Y0</accession>
<protein>
    <recommendedName>
        <fullName evidence="4">ABC transporter substrate-binding protein</fullName>
    </recommendedName>
</protein>
<dbReference type="STRING" id="1423777.FD46_GL001740"/>
<dbReference type="PANTHER" id="PTHR42779">
    <property type="entry name" value="PROTEIN YNJB"/>
    <property type="match status" value="1"/>
</dbReference>
<dbReference type="RefSeq" id="WP_057896564.1">
    <property type="nucleotide sequence ID" value="NZ_AZEH01000039.1"/>
</dbReference>
<dbReference type="Pfam" id="PF13416">
    <property type="entry name" value="SBP_bac_8"/>
    <property type="match status" value="1"/>
</dbReference>
<feature type="chain" id="PRO_5006407801" description="ABC transporter substrate-binding protein" evidence="1">
    <location>
        <begin position="29"/>
        <end position="392"/>
    </location>
</feature>
<evidence type="ECO:0008006" key="4">
    <source>
        <dbReference type="Google" id="ProtNLM"/>
    </source>
</evidence>
<evidence type="ECO:0000313" key="2">
    <source>
        <dbReference type="EMBL" id="KRL04607.1"/>
    </source>
</evidence>
<proteinExistence type="predicted"/>
<reference evidence="2 3" key="1">
    <citation type="journal article" date="2015" name="Genome Announc.">
        <title>Expanding the biotechnology potential of lactobacilli through comparative genomics of 213 strains and associated genera.</title>
        <authorList>
            <person name="Sun Z."/>
            <person name="Harris H.M."/>
            <person name="McCann A."/>
            <person name="Guo C."/>
            <person name="Argimon S."/>
            <person name="Zhang W."/>
            <person name="Yang X."/>
            <person name="Jeffery I.B."/>
            <person name="Cooney J.C."/>
            <person name="Kagawa T.F."/>
            <person name="Liu W."/>
            <person name="Song Y."/>
            <person name="Salvetti E."/>
            <person name="Wrobel A."/>
            <person name="Rasinkangas P."/>
            <person name="Parkhill J."/>
            <person name="Rea M.C."/>
            <person name="O'Sullivan O."/>
            <person name="Ritari J."/>
            <person name="Douillard F.P."/>
            <person name="Paul Ross R."/>
            <person name="Yang R."/>
            <person name="Briner A.E."/>
            <person name="Felis G.E."/>
            <person name="de Vos W.M."/>
            <person name="Barrangou R."/>
            <person name="Klaenhammer T.R."/>
            <person name="Caufield P.W."/>
            <person name="Cui Y."/>
            <person name="Zhang H."/>
            <person name="O'Toole P.W."/>
        </authorList>
    </citation>
    <scope>NUCLEOTIDE SEQUENCE [LARGE SCALE GENOMIC DNA]</scope>
    <source>
        <strain evidence="2 3">DSM 19972</strain>
    </source>
</reference>
<evidence type="ECO:0000313" key="3">
    <source>
        <dbReference type="Proteomes" id="UP000051686"/>
    </source>
</evidence>
<organism evidence="2 3">
    <name type="scientific">Liquorilactobacillus oeni DSM 19972</name>
    <dbReference type="NCBI Taxonomy" id="1423777"/>
    <lineage>
        <taxon>Bacteria</taxon>
        <taxon>Bacillati</taxon>
        <taxon>Bacillota</taxon>
        <taxon>Bacilli</taxon>
        <taxon>Lactobacillales</taxon>
        <taxon>Lactobacillaceae</taxon>
        <taxon>Liquorilactobacillus</taxon>
    </lineage>
</organism>
<dbReference type="InterPro" id="IPR006059">
    <property type="entry name" value="SBP"/>
</dbReference>
<keyword evidence="3" id="KW-1185">Reference proteome</keyword>
<gene>
    <name evidence="2" type="ORF">FD46_GL001740</name>
</gene>
<dbReference type="Gene3D" id="3.40.190.10">
    <property type="entry name" value="Periplasmic binding protein-like II"/>
    <property type="match status" value="2"/>
</dbReference>
<dbReference type="OrthoDB" id="3239593at2"/>
<comment type="caution">
    <text evidence="2">The sequence shown here is derived from an EMBL/GenBank/DDBJ whole genome shotgun (WGS) entry which is preliminary data.</text>
</comment>
<dbReference type="Proteomes" id="UP000051686">
    <property type="component" value="Unassembled WGS sequence"/>
</dbReference>